<comment type="caution">
    <text evidence="1">The sequence shown here is derived from an EMBL/GenBank/DDBJ whole genome shotgun (WGS) entry which is preliminary data.</text>
</comment>
<proteinExistence type="predicted"/>
<evidence type="ECO:0000313" key="1">
    <source>
        <dbReference type="EMBL" id="MDQ0444338.1"/>
    </source>
</evidence>
<protein>
    <submittedName>
        <fullName evidence="1">Uncharacterized protein</fullName>
    </submittedName>
</protein>
<accession>A0ABU0HPU5</accession>
<reference evidence="1 2" key="1">
    <citation type="submission" date="2023-07" db="EMBL/GenBank/DDBJ databases">
        <title>Genomic Encyclopedia of Type Strains, Phase IV (KMG-IV): sequencing the most valuable type-strain genomes for metagenomic binning, comparative biology and taxonomic classification.</title>
        <authorList>
            <person name="Goeker M."/>
        </authorList>
    </citation>
    <scope>NUCLEOTIDE SEQUENCE [LARGE SCALE GENOMIC DNA]</scope>
    <source>
        <strain evidence="1 2">DSM 19562</strain>
    </source>
</reference>
<evidence type="ECO:0000313" key="2">
    <source>
        <dbReference type="Proteomes" id="UP001236369"/>
    </source>
</evidence>
<gene>
    <name evidence="1" type="ORF">QO016_003848</name>
</gene>
<keyword evidence="2" id="KW-1185">Reference proteome</keyword>
<organism evidence="1 2">
    <name type="scientific">Methylobacterium persicinum</name>
    <dbReference type="NCBI Taxonomy" id="374426"/>
    <lineage>
        <taxon>Bacteria</taxon>
        <taxon>Pseudomonadati</taxon>
        <taxon>Pseudomonadota</taxon>
        <taxon>Alphaproteobacteria</taxon>
        <taxon>Hyphomicrobiales</taxon>
        <taxon>Methylobacteriaceae</taxon>
        <taxon>Methylobacterium</taxon>
    </lineage>
</organism>
<sequence length="79" mass="8345">MARRRNFDALSEAQIVAGRMTSRRVGGLASFRPVAAQPVADLLDAIAHVAEAATGERSFLHLPTVTGGTPTAKESDRTV</sequence>
<name>A0ABU0HPU5_9HYPH</name>
<dbReference type="RefSeq" id="WP_238247318.1">
    <property type="nucleotide sequence ID" value="NZ_BPQX01000007.1"/>
</dbReference>
<dbReference type="EMBL" id="JAUSVV010000011">
    <property type="protein sequence ID" value="MDQ0444338.1"/>
    <property type="molecule type" value="Genomic_DNA"/>
</dbReference>
<dbReference type="Proteomes" id="UP001236369">
    <property type="component" value="Unassembled WGS sequence"/>
</dbReference>